<dbReference type="CDD" id="cd24036">
    <property type="entry name" value="ASKHA_NBD_BcrAD_BadFG_HgdC_HadI"/>
    <property type="match status" value="1"/>
</dbReference>
<proteinExistence type="predicted"/>
<evidence type="ECO:0000313" key="6">
    <source>
        <dbReference type="EMBL" id="EMS80249.1"/>
    </source>
</evidence>
<feature type="domain" description="ATPase BadF/BadG/BcrA/BcrD type" evidence="5">
    <location>
        <begin position="5"/>
        <end position="252"/>
    </location>
</feature>
<protein>
    <submittedName>
        <fullName evidence="6">(R)-2-hydroxyglutaryl-CoA dehydratase activator HgdC</fullName>
    </submittedName>
</protein>
<evidence type="ECO:0000259" key="5">
    <source>
        <dbReference type="Pfam" id="PF01869"/>
    </source>
</evidence>
<keyword evidence="4" id="KW-0411">Iron-sulfur</keyword>
<dbReference type="GO" id="GO:0046872">
    <property type="term" value="F:metal ion binding"/>
    <property type="evidence" value="ECO:0007669"/>
    <property type="project" value="UniProtKB-KW"/>
</dbReference>
<dbReference type="InterPro" id="IPR051805">
    <property type="entry name" value="Dehydratase_Activator_Redct"/>
</dbReference>
<dbReference type="GO" id="GO:0051536">
    <property type="term" value="F:iron-sulfur cluster binding"/>
    <property type="evidence" value="ECO:0007669"/>
    <property type="project" value="UniProtKB-KW"/>
</dbReference>
<dbReference type="SUPFAM" id="SSF53067">
    <property type="entry name" value="Actin-like ATPase domain"/>
    <property type="match status" value="1"/>
</dbReference>
<dbReference type="InterPro" id="IPR043129">
    <property type="entry name" value="ATPase_NBD"/>
</dbReference>
<name>S0G424_9BACT</name>
<dbReference type="Proteomes" id="UP000014216">
    <property type="component" value="Unassembled WGS sequence"/>
</dbReference>
<keyword evidence="2" id="KW-0479">Metal-binding</keyword>
<dbReference type="NCBIfam" id="TIGR00241">
    <property type="entry name" value="CoA_E_activ"/>
    <property type="match status" value="1"/>
</dbReference>
<evidence type="ECO:0000256" key="3">
    <source>
        <dbReference type="ARBA" id="ARBA00023004"/>
    </source>
</evidence>
<dbReference type="OrthoDB" id="9177882at2"/>
<dbReference type="Gene3D" id="3.30.420.40">
    <property type="match status" value="2"/>
</dbReference>
<evidence type="ECO:0000256" key="4">
    <source>
        <dbReference type="ARBA" id="ARBA00023014"/>
    </source>
</evidence>
<reference evidence="6 7" key="1">
    <citation type="journal article" date="2013" name="Genome Announc.">
        <title>Draft Genome Sequence of Desulfotignum phosphitoxidans DSM 13687 Strain FiPS-3.</title>
        <authorList>
            <person name="Poehlein A."/>
            <person name="Daniel R."/>
            <person name="Simeonova D.D."/>
        </authorList>
    </citation>
    <scope>NUCLEOTIDE SEQUENCE [LARGE SCALE GENOMIC DNA]</scope>
    <source>
        <strain evidence="6 7">DSM 13687</strain>
    </source>
</reference>
<sequence>MIFAGIDIGSNTAKAALIQDRAIIGVRVIPTGYHHLKAGTRVFEDLLDQTGLSRSDIRAIVSTGYGRASIDFADKAMTEILCHGAGAHFLDPDIRGIIDVGGQDSKAIALDDQGQVDNFAMNDKCAAGTGRFLEVMANALEVSLDQMGEVGLTADHPSKISSICTVFAESEVISMIARQEKRENIIAGIHQAAAARVAILAAKIRIQRPVMMTGGVAKNPGMIAALETQLNQALILSPYCQETGAIGAAVLASRLPA</sequence>
<dbReference type="PANTHER" id="PTHR32329">
    <property type="entry name" value="BIFUNCTIONAL PROTEIN [INCLUDES 2-HYDROXYACYL-COA DEHYDRATASE (N-TER) AND ITS ACTIVATOR DOMAIN (C_TERM)-RELATED"/>
    <property type="match status" value="1"/>
</dbReference>
<accession>S0G424</accession>
<evidence type="ECO:0000256" key="2">
    <source>
        <dbReference type="ARBA" id="ARBA00022723"/>
    </source>
</evidence>
<dbReference type="PANTHER" id="PTHR32329:SF2">
    <property type="entry name" value="BIFUNCTIONAL PROTEIN [INCLUDES 2-HYDROXYACYL-COA DEHYDRATASE (N-TER) AND ITS ACTIVATOR DOMAIN (C_TERM)"/>
    <property type="match status" value="1"/>
</dbReference>
<evidence type="ECO:0000313" key="7">
    <source>
        <dbReference type="Proteomes" id="UP000014216"/>
    </source>
</evidence>
<dbReference type="PATRIC" id="fig|1286635.3.peg.1963"/>
<comment type="cofactor">
    <cofactor evidence="1">
        <name>[4Fe-4S] cluster</name>
        <dbReference type="ChEBI" id="CHEBI:49883"/>
    </cofactor>
</comment>
<comment type="caution">
    <text evidence="6">The sequence shown here is derived from an EMBL/GenBank/DDBJ whole genome shotgun (WGS) entry which is preliminary data.</text>
</comment>
<dbReference type="InterPro" id="IPR002731">
    <property type="entry name" value="ATPase_BadF"/>
</dbReference>
<gene>
    <name evidence="6" type="primary">hgdC</name>
    <name evidence="6" type="ORF">Dpo_3c03940</name>
</gene>
<dbReference type="InterPro" id="IPR008275">
    <property type="entry name" value="CoA_E_activase_dom"/>
</dbReference>
<organism evidence="6 7">
    <name type="scientific">Desulfotignum phosphitoxidans DSM 13687</name>
    <dbReference type="NCBI Taxonomy" id="1286635"/>
    <lineage>
        <taxon>Bacteria</taxon>
        <taxon>Pseudomonadati</taxon>
        <taxon>Thermodesulfobacteriota</taxon>
        <taxon>Desulfobacteria</taxon>
        <taxon>Desulfobacterales</taxon>
        <taxon>Desulfobacteraceae</taxon>
        <taxon>Desulfotignum</taxon>
    </lineage>
</organism>
<dbReference type="Pfam" id="PF01869">
    <property type="entry name" value="BcrAD_BadFG"/>
    <property type="match status" value="1"/>
</dbReference>
<evidence type="ECO:0000256" key="1">
    <source>
        <dbReference type="ARBA" id="ARBA00001966"/>
    </source>
</evidence>
<dbReference type="RefSeq" id="WP_006965600.1">
    <property type="nucleotide sequence ID" value="NZ_APJX01000003.1"/>
</dbReference>
<keyword evidence="3" id="KW-0408">Iron</keyword>
<dbReference type="EMBL" id="APJX01000003">
    <property type="protein sequence ID" value="EMS80249.1"/>
    <property type="molecule type" value="Genomic_DNA"/>
</dbReference>
<dbReference type="AlphaFoldDB" id="S0G424"/>
<keyword evidence="7" id="KW-1185">Reference proteome</keyword>